<proteinExistence type="predicted"/>
<dbReference type="PANTHER" id="PTHR34075">
    <property type="entry name" value="BLR3430 PROTEIN"/>
    <property type="match status" value="1"/>
</dbReference>
<dbReference type="InterPro" id="IPR022002">
    <property type="entry name" value="ChsH2_Znr"/>
</dbReference>
<dbReference type="Pfam" id="PF12172">
    <property type="entry name" value="zf-ChsH2"/>
    <property type="match status" value="1"/>
</dbReference>
<accession>A0AA42BX03</accession>
<sequence>MTGAIPMTGDWTTGEPILLAQRCAAGHRWYLPRARCPVCSEAVESFEPTGAGTVFAETSLHRRSSGRDTEAVGIALIDLDDGVRLMARCRPGTRIGTRVHVSIVFDEGSQRLLPSAEEVAA</sequence>
<name>A0AA42BX03_9MICO</name>
<gene>
    <name evidence="3" type="ORF">N1028_17925</name>
</gene>
<evidence type="ECO:0000313" key="4">
    <source>
        <dbReference type="Proteomes" id="UP001165587"/>
    </source>
</evidence>
<feature type="domain" description="ChsH2 C-terminal OB-fold" evidence="1">
    <location>
        <begin position="50"/>
        <end position="103"/>
    </location>
</feature>
<dbReference type="InterPro" id="IPR002878">
    <property type="entry name" value="ChsH2_C"/>
</dbReference>
<dbReference type="SUPFAM" id="SSF50249">
    <property type="entry name" value="Nucleic acid-binding proteins"/>
    <property type="match status" value="1"/>
</dbReference>
<comment type="caution">
    <text evidence="3">The sequence shown here is derived from an EMBL/GenBank/DDBJ whole genome shotgun (WGS) entry which is preliminary data.</text>
</comment>
<keyword evidence="4" id="KW-1185">Reference proteome</keyword>
<dbReference type="Pfam" id="PF01796">
    <property type="entry name" value="OB_ChsH2_C"/>
    <property type="match status" value="1"/>
</dbReference>
<dbReference type="EMBL" id="JANLCK010000014">
    <property type="protein sequence ID" value="MCS5727778.1"/>
    <property type="molecule type" value="Genomic_DNA"/>
</dbReference>
<dbReference type="Proteomes" id="UP001165587">
    <property type="component" value="Unassembled WGS sequence"/>
</dbReference>
<evidence type="ECO:0000313" key="3">
    <source>
        <dbReference type="EMBL" id="MCS5727778.1"/>
    </source>
</evidence>
<dbReference type="RefSeq" id="WP_259530821.1">
    <property type="nucleotide sequence ID" value="NZ_JANLCK010000014.1"/>
</dbReference>
<protein>
    <submittedName>
        <fullName evidence="3">OB-fold domain-containing protein</fullName>
    </submittedName>
</protein>
<dbReference type="InterPro" id="IPR052513">
    <property type="entry name" value="Thioester_dehydratase-like"/>
</dbReference>
<evidence type="ECO:0000259" key="2">
    <source>
        <dbReference type="Pfam" id="PF12172"/>
    </source>
</evidence>
<dbReference type="PANTHER" id="PTHR34075:SF5">
    <property type="entry name" value="BLR3430 PROTEIN"/>
    <property type="match status" value="1"/>
</dbReference>
<organism evidence="3 4">
    <name type="scientific">Herbiconiux oxytropis</name>
    <dbReference type="NCBI Taxonomy" id="2970915"/>
    <lineage>
        <taxon>Bacteria</taxon>
        <taxon>Bacillati</taxon>
        <taxon>Actinomycetota</taxon>
        <taxon>Actinomycetes</taxon>
        <taxon>Micrococcales</taxon>
        <taxon>Microbacteriaceae</taxon>
        <taxon>Herbiconiux</taxon>
    </lineage>
</organism>
<evidence type="ECO:0000259" key="1">
    <source>
        <dbReference type="Pfam" id="PF01796"/>
    </source>
</evidence>
<reference evidence="3" key="1">
    <citation type="submission" date="2022-08" db="EMBL/GenBank/DDBJ databases">
        <authorList>
            <person name="Deng Y."/>
            <person name="Han X.-F."/>
            <person name="Zhang Y.-Q."/>
        </authorList>
    </citation>
    <scope>NUCLEOTIDE SEQUENCE</scope>
    <source>
        <strain evidence="3">CPCC 203407</strain>
    </source>
</reference>
<feature type="domain" description="ChsH2 rubredoxin-like zinc ribbon" evidence="2">
    <location>
        <begin position="15"/>
        <end position="43"/>
    </location>
</feature>
<dbReference type="AlphaFoldDB" id="A0AA42BX03"/>
<dbReference type="InterPro" id="IPR012340">
    <property type="entry name" value="NA-bd_OB-fold"/>
</dbReference>